<organism evidence="1 2">
    <name type="scientific">Trichlorobacter ammonificans</name>
    <dbReference type="NCBI Taxonomy" id="2916410"/>
    <lineage>
        <taxon>Bacteria</taxon>
        <taxon>Pseudomonadati</taxon>
        <taxon>Thermodesulfobacteriota</taxon>
        <taxon>Desulfuromonadia</taxon>
        <taxon>Geobacterales</taxon>
        <taxon>Geobacteraceae</taxon>
        <taxon>Trichlorobacter</taxon>
    </lineage>
</organism>
<gene>
    <name evidence="1" type="ORF">GEAMG1_0356</name>
</gene>
<dbReference type="RefSeq" id="WP_305731131.1">
    <property type="nucleotide sequence ID" value="NZ_OW150024.1"/>
</dbReference>
<name>A0ABN8HGA2_9BACT</name>
<evidence type="ECO:0000313" key="2">
    <source>
        <dbReference type="Proteomes" id="UP001295463"/>
    </source>
</evidence>
<protein>
    <recommendedName>
        <fullName evidence="3">YkgJ family cysteine cluster protein</fullName>
    </recommendedName>
</protein>
<evidence type="ECO:0000313" key="1">
    <source>
        <dbReference type="EMBL" id="CAH2030178.1"/>
    </source>
</evidence>
<reference evidence="1 2" key="1">
    <citation type="submission" date="2022-03" db="EMBL/GenBank/DDBJ databases">
        <authorList>
            <person name="Koch H."/>
        </authorList>
    </citation>
    <scope>NUCLEOTIDE SEQUENCE [LARGE SCALE GENOMIC DNA]</scope>
    <source>
        <strain evidence="1 2">G1</strain>
    </source>
</reference>
<evidence type="ECO:0008006" key="3">
    <source>
        <dbReference type="Google" id="ProtNLM"/>
    </source>
</evidence>
<keyword evidence="2" id="KW-1185">Reference proteome</keyword>
<dbReference type="EMBL" id="OW150024">
    <property type="protein sequence ID" value="CAH2030178.1"/>
    <property type="molecule type" value="Genomic_DNA"/>
</dbReference>
<proteinExistence type="predicted"/>
<dbReference type="Proteomes" id="UP001295463">
    <property type="component" value="Chromosome"/>
</dbReference>
<sequence length="98" mass="11090">MLFIPTKRTVRHGLLLDHPEDGTSRCAGCDASCCRGFPQVELTAEEYATLERLGANRLEFTLNERFFLVIEHGCEFLVGKPLRYLPAAPRHLPPLRLP</sequence>
<accession>A0ABN8HGA2</accession>